<feature type="compositionally biased region" description="Low complexity" evidence="15">
    <location>
        <begin position="5342"/>
        <end position="5353"/>
    </location>
</feature>
<dbReference type="InterPro" id="IPR041228">
    <property type="entry name" value="Dynein_C"/>
</dbReference>
<feature type="compositionally biased region" description="Polar residues" evidence="15">
    <location>
        <begin position="5431"/>
        <end position="5441"/>
    </location>
</feature>
<evidence type="ECO:0000259" key="25">
    <source>
        <dbReference type="Pfam" id="PF18199"/>
    </source>
</evidence>
<dbReference type="Pfam" id="PF08385">
    <property type="entry name" value="DHC_N1"/>
    <property type="match status" value="1"/>
</dbReference>
<evidence type="ECO:0000313" key="27">
    <source>
        <dbReference type="RefSeq" id="XP_022099208.1"/>
    </source>
</evidence>
<evidence type="ECO:0000256" key="13">
    <source>
        <dbReference type="ARBA" id="ARBA00023273"/>
    </source>
</evidence>
<dbReference type="Gene3D" id="1.20.920.20">
    <property type="match status" value="1"/>
</dbReference>
<feature type="domain" description="Dynein heavy chain linker" evidence="17">
    <location>
        <begin position="1004"/>
        <end position="1170"/>
    </location>
</feature>
<dbReference type="Pfam" id="PF12774">
    <property type="entry name" value="AAA_6"/>
    <property type="match status" value="1"/>
</dbReference>
<feature type="compositionally biased region" description="Low complexity" evidence="15">
    <location>
        <begin position="5533"/>
        <end position="5545"/>
    </location>
</feature>
<evidence type="ECO:0000256" key="6">
    <source>
        <dbReference type="ARBA" id="ARBA00022741"/>
    </source>
</evidence>
<feature type="domain" description="Dynein heavy chain C-terminal" evidence="25">
    <location>
        <begin position="4808"/>
        <end position="5103"/>
    </location>
</feature>
<dbReference type="FunFam" id="1.10.287.2620:FF:000002">
    <property type="entry name" value="Dynein heavy chain 2, axonemal"/>
    <property type="match status" value="1"/>
</dbReference>
<evidence type="ECO:0000256" key="3">
    <source>
        <dbReference type="ARBA" id="ARBA00022490"/>
    </source>
</evidence>
<evidence type="ECO:0000259" key="22">
    <source>
        <dbReference type="Pfam" id="PF17852"/>
    </source>
</evidence>
<gene>
    <name evidence="27" type="primary">LOC110983882</name>
</gene>
<feature type="domain" description="Dynein heavy chain AAA 5 extension" evidence="22">
    <location>
        <begin position="2464"/>
        <end position="2560"/>
    </location>
</feature>
<dbReference type="FunFam" id="1.20.140.100:FF:000001">
    <property type="entry name" value="dynein heavy chain 17, axonemal"/>
    <property type="match status" value="1"/>
</dbReference>
<dbReference type="InterPro" id="IPR035699">
    <property type="entry name" value="AAA_6"/>
</dbReference>
<feature type="domain" description="Dynein heavy chain AAA lid" evidence="24">
    <location>
        <begin position="4590"/>
        <end position="4682"/>
    </location>
</feature>
<evidence type="ECO:0000256" key="5">
    <source>
        <dbReference type="ARBA" id="ARBA00022737"/>
    </source>
</evidence>
<dbReference type="Gene3D" id="3.20.180.20">
    <property type="entry name" value="Dynein heavy chain, N-terminal domain 2"/>
    <property type="match status" value="1"/>
</dbReference>
<evidence type="ECO:0000256" key="8">
    <source>
        <dbReference type="ARBA" id="ARBA00023017"/>
    </source>
</evidence>
<evidence type="ECO:0000259" key="20">
    <source>
        <dbReference type="Pfam" id="PF12780"/>
    </source>
</evidence>
<evidence type="ECO:0000259" key="21">
    <source>
        <dbReference type="Pfam" id="PF12781"/>
    </source>
</evidence>
<organism evidence="26 27">
    <name type="scientific">Acanthaster planci</name>
    <name type="common">Crown-of-thorns starfish</name>
    <dbReference type="NCBI Taxonomy" id="133434"/>
    <lineage>
        <taxon>Eukaryota</taxon>
        <taxon>Metazoa</taxon>
        <taxon>Echinodermata</taxon>
        <taxon>Eleutherozoa</taxon>
        <taxon>Asterozoa</taxon>
        <taxon>Asteroidea</taxon>
        <taxon>Valvatacea</taxon>
        <taxon>Valvatida</taxon>
        <taxon>Acanthasteridae</taxon>
        <taxon>Acanthaster</taxon>
    </lineage>
</organism>
<dbReference type="Gene3D" id="1.10.8.1220">
    <property type="match status" value="1"/>
</dbReference>
<feature type="compositionally biased region" description="Low complexity" evidence="15">
    <location>
        <begin position="5164"/>
        <end position="5176"/>
    </location>
</feature>
<comment type="similarity">
    <text evidence="2">Belongs to the dynein heavy chain family.</text>
</comment>
<keyword evidence="11" id="KW-0505">Motor protein</keyword>
<feature type="compositionally biased region" description="Polar residues" evidence="15">
    <location>
        <begin position="5643"/>
        <end position="5653"/>
    </location>
</feature>
<dbReference type="OMA" id="KYLTDQV"/>
<dbReference type="InterPro" id="IPR041589">
    <property type="entry name" value="DNAH3_AAA_lid_1"/>
</dbReference>
<feature type="domain" description="Dynein heavy chain 3 AAA+ lid" evidence="23">
    <location>
        <begin position="2801"/>
        <end position="2889"/>
    </location>
</feature>
<keyword evidence="10" id="KW-0969">Cilium</keyword>
<dbReference type="KEGG" id="aplc:110983882"/>
<evidence type="ECO:0000256" key="4">
    <source>
        <dbReference type="ARBA" id="ARBA00022701"/>
    </source>
</evidence>
<feature type="compositionally biased region" description="Basic and acidic residues" evidence="15">
    <location>
        <begin position="5325"/>
        <end position="5341"/>
    </location>
</feature>
<dbReference type="Gene3D" id="1.10.8.720">
    <property type="entry name" value="Region D6 of dynein motor"/>
    <property type="match status" value="1"/>
</dbReference>
<feature type="region of interest" description="Disordered" evidence="15">
    <location>
        <begin position="1174"/>
        <end position="1214"/>
    </location>
</feature>
<evidence type="ECO:0000256" key="11">
    <source>
        <dbReference type="ARBA" id="ARBA00023175"/>
    </source>
</evidence>
<feature type="compositionally biased region" description="Low complexity" evidence="15">
    <location>
        <begin position="5031"/>
        <end position="5049"/>
    </location>
</feature>
<dbReference type="PANTHER" id="PTHR46961:SF21">
    <property type="entry name" value="LOW QUALITY PROTEIN: DYNEIN BETA CHAIN, FLAGELLAR OUTER ARM-LIKE"/>
    <property type="match status" value="1"/>
</dbReference>
<feature type="coiled-coil region" evidence="14">
    <location>
        <begin position="3255"/>
        <end position="3282"/>
    </location>
</feature>
<evidence type="ECO:0000259" key="19">
    <source>
        <dbReference type="Pfam" id="PF12777"/>
    </source>
</evidence>
<evidence type="ECO:0000256" key="10">
    <source>
        <dbReference type="ARBA" id="ARBA00023069"/>
    </source>
</evidence>
<feature type="compositionally biased region" description="Low complexity" evidence="15">
    <location>
        <begin position="5457"/>
        <end position="5476"/>
    </location>
</feature>
<feature type="compositionally biased region" description="Low complexity" evidence="15">
    <location>
        <begin position="5575"/>
        <end position="5602"/>
    </location>
</feature>
<dbReference type="GO" id="GO:0051959">
    <property type="term" value="F:dynein light intermediate chain binding"/>
    <property type="evidence" value="ECO:0007669"/>
    <property type="project" value="InterPro"/>
</dbReference>
<feature type="compositionally biased region" description="Low complexity" evidence="15">
    <location>
        <begin position="5385"/>
        <end position="5409"/>
    </location>
</feature>
<feature type="compositionally biased region" description="Basic and acidic residues" evidence="15">
    <location>
        <begin position="5702"/>
        <end position="5715"/>
    </location>
</feature>
<dbReference type="InterPro" id="IPR027417">
    <property type="entry name" value="P-loop_NTPase"/>
</dbReference>
<evidence type="ECO:0000256" key="12">
    <source>
        <dbReference type="ARBA" id="ARBA00023212"/>
    </source>
</evidence>
<feature type="region of interest" description="Disordered" evidence="15">
    <location>
        <begin position="4916"/>
        <end position="4935"/>
    </location>
</feature>
<evidence type="ECO:0000256" key="2">
    <source>
        <dbReference type="ARBA" id="ARBA00008887"/>
    </source>
</evidence>
<feature type="domain" description="Dynein heavy chain AAA module D4" evidence="20">
    <location>
        <begin position="2968"/>
        <end position="3235"/>
    </location>
</feature>
<dbReference type="Gene3D" id="1.10.8.710">
    <property type="match status" value="1"/>
</dbReference>
<feature type="compositionally biased region" description="Basic and acidic residues" evidence="15">
    <location>
        <begin position="5655"/>
        <end position="5675"/>
    </location>
</feature>
<dbReference type="InterPro" id="IPR042222">
    <property type="entry name" value="Dynein_2_N"/>
</dbReference>
<evidence type="ECO:0000256" key="15">
    <source>
        <dbReference type="SAM" id="MobiDB-lite"/>
    </source>
</evidence>
<dbReference type="Pfam" id="PF17852">
    <property type="entry name" value="Dynein_AAA_lid"/>
    <property type="match status" value="1"/>
</dbReference>
<dbReference type="Proteomes" id="UP000694845">
    <property type="component" value="Unplaced"/>
</dbReference>
<keyword evidence="26" id="KW-1185">Reference proteome</keyword>
<keyword evidence="7" id="KW-0067">ATP-binding</keyword>
<accession>A0A8B7Z0S4</accession>
<feature type="compositionally biased region" description="Polar residues" evidence="15">
    <location>
        <begin position="5249"/>
        <end position="5264"/>
    </location>
</feature>
<dbReference type="Pfam" id="PF12777">
    <property type="entry name" value="MT"/>
    <property type="match status" value="1"/>
</dbReference>
<feature type="domain" description="Dynein heavy chain coiled coil stalk" evidence="19">
    <location>
        <begin position="3291"/>
        <end position="3589"/>
    </location>
</feature>
<evidence type="ECO:0000259" key="23">
    <source>
        <dbReference type="Pfam" id="PF17857"/>
    </source>
</evidence>
<evidence type="ECO:0000259" key="16">
    <source>
        <dbReference type="Pfam" id="PF08385"/>
    </source>
</evidence>
<feature type="compositionally biased region" description="Acidic residues" evidence="15">
    <location>
        <begin position="4072"/>
        <end position="4087"/>
    </location>
</feature>
<dbReference type="InterPro" id="IPR035706">
    <property type="entry name" value="AAA_9"/>
</dbReference>
<keyword evidence="3" id="KW-0963">Cytoplasm</keyword>
<dbReference type="Pfam" id="PF12781">
    <property type="entry name" value="AAA_9"/>
    <property type="match status" value="1"/>
</dbReference>
<dbReference type="InterPro" id="IPR013602">
    <property type="entry name" value="Dynein_heavy_linker"/>
</dbReference>
<dbReference type="Gene3D" id="1.20.140.100">
    <property type="entry name" value="Dynein heavy chain, N-terminal domain 2"/>
    <property type="match status" value="1"/>
</dbReference>
<dbReference type="Gene3D" id="1.10.472.130">
    <property type="match status" value="1"/>
</dbReference>
<feature type="region of interest" description="Disordered" evidence="15">
    <location>
        <begin position="1625"/>
        <end position="1718"/>
    </location>
</feature>
<feature type="region of interest" description="Disordered" evidence="15">
    <location>
        <begin position="4072"/>
        <end position="4156"/>
    </location>
</feature>
<dbReference type="Gene3D" id="1.20.58.1120">
    <property type="match status" value="1"/>
</dbReference>
<name>A0A8B7Z0S4_ACAPL</name>
<feature type="domain" description="Dynein heavy chain hydrolytic ATP-binding dynein motor region" evidence="18">
    <location>
        <begin position="1814"/>
        <end position="2036"/>
    </location>
</feature>
<feature type="compositionally biased region" description="Low complexity" evidence="15">
    <location>
        <begin position="1527"/>
        <end position="1538"/>
    </location>
</feature>
<dbReference type="Gene3D" id="3.10.490.20">
    <property type="match status" value="1"/>
</dbReference>
<evidence type="ECO:0000256" key="14">
    <source>
        <dbReference type="SAM" id="Coils"/>
    </source>
</evidence>
<feature type="domain" description="Dynein heavy chain ATP-binding dynein motor region" evidence="21">
    <location>
        <begin position="3784"/>
        <end position="4006"/>
    </location>
</feature>
<feature type="compositionally biased region" description="Basic and acidic residues" evidence="15">
    <location>
        <begin position="1625"/>
        <end position="1648"/>
    </location>
</feature>
<keyword evidence="9 14" id="KW-0175">Coiled coil</keyword>
<protein>
    <submittedName>
        <fullName evidence="27">Dynein beta chain, ciliary-like</fullName>
    </submittedName>
</protein>
<dbReference type="Pfam" id="PF17857">
    <property type="entry name" value="AAA_lid_1"/>
    <property type="match status" value="1"/>
</dbReference>
<keyword evidence="5" id="KW-0677">Repeat</keyword>
<feature type="compositionally biased region" description="Basic and acidic residues" evidence="15">
    <location>
        <begin position="1179"/>
        <end position="1190"/>
    </location>
</feature>
<keyword evidence="6" id="KW-0547">Nucleotide-binding</keyword>
<feature type="compositionally biased region" description="Polar residues" evidence="15">
    <location>
        <begin position="4116"/>
        <end position="4130"/>
    </location>
</feature>
<dbReference type="GO" id="GO:0005930">
    <property type="term" value="C:axoneme"/>
    <property type="evidence" value="ECO:0007669"/>
    <property type="project" value="UniProtKB-SubCell"/>
</dbReference>
<evidence type="ECO:0000313" key="26">
    <source>
        <dbReference type="Proteomes" id="UP000694845"/>
    </source>
</evidence>
<sequence length="5760" mass="641746">MKDKADDINAEKVSETAEAMTLNPPKGVLYSSKLYNTSQRRRVRSSHGIWRDTSSSDVGVIQEDEWTDSQWPPRNAPCFNLMNGFMERCNDLLELVQTTRHFNLLQMAAEVGGAGTKSLDALVREIHEEFSGAMERFGDDVMDILDITESQAFEKAFFNFRSIVKDLERRLATVLRQSFQQCPTIGAQLRLLEVFEGVSGREMVQEYLRDKDQQLVAAFSRELIAVRSMFLARRNDPPGHANLPPVVSRLTWVGALKKRIQQPMEKLKRISPHSLEGDAGWHLRDIFADTMKDFEAYQQTTISKWQDQLHTELRDRLKQPLLVADDYDQEVDYRPQVIHVNLDPALLLLLREVHYLQQPPFAVKLQDSVRDLLRHTDAAALRTTAARLETIVSKYNAAMRSLVDFEQPLFERKLGKIDHLLEQGLSHYTWKTTESADFIELASALVGADLHRTLAIVQSNCQEMVDIAQSWSSGTLDVFACRDPDASYHMVRLLAWQSELNEDHERLVKPSGQRIHHLLGNSFEAVQISRASPAWEDYVDHIDALVLDGLKQSTLKSLRSMLNTLVHSNVAEAQGTVVPVLTIRMELIENVVSFTPPLDQGTAVTSVLENVHRWLEEFKNRGSLVKMLNHDAEGGYQRYISLDEEVQQLCEQIVQLVKENGDECMKLLELFKNYTFLWMHNINETFDEFLQGRLSSNPMRDLEKLGPSAGMRSAASERSLRSAQSGRASSASQYSIGAKGAMGTAEKFFLTPKDTSEYDNVPPLDMFDAEIDVYRTARDEIASIFDYRDVGWIRVDLQPIKQVLTTYASRWMWTFTKYLTDQVTELLTDLDSFLKRIEPEIESISGEERDTASFMRMMRIFNEVSAKQQEMDGQFTAMNRTVLLLKKYAQALPDRTRALYDAAPGRWNNLKTKVSLAKQRLGPRIQEESASITKDLASFGERVETLQRALSSSEIYTYDCQIQAAFKEIARFMQLLEKLDNEAQDLIELQELLETAVVNFTVLPECRHELRNLKLVWDTVETIQGQQEEWKQESWQKMNTKYLREVTNDQLERVRGLPEEAHYWDVYLGLEDSILVIQACLPLIEDLSNPAMRTRHWKQLVRVTGGALLIDNENLKRMTLGQLLQLGLQNHVDEVRAIVQRAVKDVTIESALKTYEEIWLSKIFELRPHVRVISGAGSDKPDKEETDTKSEYSQSDAGTVKGLMPSGGRRAQSRMSSFTIGTGGRTKRASVSSLPASLLNLGEDSGAIFLLHETDPIFTELESHQVALQSMQGSSAAGSFLDEVTKWQKRLQTIEAVLSTWLEVQEKWVELEEIFSGTDVKASLSHEAGLFSSANRDFRLLMRATEKNPNVLQCCQRRGILNILEKMNNNLELCRRSLIQYLEKRRQRFPRFYFLSMEDVLHIVCNGYDLNQVNLYLPKLLQNLGRLEYEENQSEAAECSFNITGLISNMGEKMPLKQIVSCDGPIESWLGNLLPMVKLTLQTQLSSALGNDSLEPPGTPRRTEREIHSAGARRVTVGKDERKGTARSRAGSRTGSRTQRPGTRDSQDSRGGQGGYDGRHGLSSWMLDHVTEVVHLATQIQITEQTEKCLKLMESGDKNAMRETLEKVKASIQAAVVMLKGVEDENERRTRLEKEKRKKEAAAMRESEQTSVMDTGTVVSHTGRQSSQSHKGSHWSLNNENAAPLNQPTTITEEGSSLSGQQAENGDNLEPDKPLDTMKVVLPPERPKVKVKVEEKIDKSELQLMLFPGQIQKISNLITLLAHQRDLLQRLIDKQDEMKGSLLESFDWRSRLRYIWNETSNNLSVKLLDTSFEYGFEYMGSAGRLVLTPDTEQVFLSLAQAVKAHMAGLCVGPSWNRRLELVQEMARSLGHPLYLFNCSHTTDSQMLADIFRGLASTGAWVCFNNLAHITAPVLSTFGQLLQSYLDALRQGKSATLSPPWQTEEVALNAGGACLATLDSAVSLPVASRASVEGRVLLNAATALLPGELGRLFRTVSAVSVDFRVALESMLLSQGFTKAVELSHKLTALREMYTQMIPNSSPASQDVTLGRDLCEDSHGWSIQGTRCIVTEAGAILDQLLVLQLAEDHEAALNAESLENIAEVESDKPEKGANELPESLTKYEAEAVVTALRNNFLPRLHGSDAEMFSSMVEDVFPDVRVPMGFAGQDEVSKTNGEVSLNTPVVSTHPASTTAQLVSPAGGQDKQPLDDIHSAIAVATSELGLLPGTAFQARVAQLAQLTDSHQTVIVVGPAGCGKSECIKTLVGAQREMGNVVSAQRIFTQAVESQELLGYSDPKTKEWRDGLFISLLRKLCLVHNTDFTHSRPVMKTLHLDGPIDPRQMEIFGSVLHGDGALVLANNERVRLPDNLRIFWEMESAANLSPAVLSEAGLLSMDTSDVSWRLVLASWLDRCADRDQPILRSLTHRYVGPTLDHLDRCTKPEMMVAGGTRERGEGRVVGAGRNKGRMKRMVDVSEMSMVMTFCSLLEALISQSTELEPIHYERYVNFACVWAFAGTLEERDRSAFSAWWLNQWGEYIDYPDGADVFDYFVDGDTQQFVHWSEAVPPYSMPPHEGIPPDAFVHTISVEQISYLLSLLSDAGRPVLLTGEGGCGKTAIVNDRIRTVCSGEVAEVLSLSITTNRFTTSRVLWQRLEERLEWKHGRTYVPKGSKKLMCHVDDLNLARVDEYGRQSACEMVRQHLDSGGMYEPDTHRLREVKNVTYVTTINPNSPASVPRPSQRLLRHFSVFSVPYPKSSEVHSIFTTLLNTHFLTPATTSSTSARDKRHHIIDKEEEQLRALMSMVVNVTIEVQDRMRAMYLPTAERCHYVFTLRDMRKIFRNICLSLRPNATRENLLLLWRHECEFIYGQRLVSPVDFDRYQQAFVTAARKEFSSEELLQLVINPSQPLFSNLVQQDSGIVTAGGYRSATSTASSSIGEEDPTDQYRPCEDVEGVRTLLRDAVEEYNKSHAKIKLALYRETIQRVCRLARTIMSPHDVGHATLVAEGNPGLSNLFARLAAHLCGFSVFEVNPSPMSASTEYKLDQFKADLVAAYTKAGVKGEKILLLLTDEELLNEDFLVYVGEFVVTGAITHLFTAEEQTSIINSIRTEVTAAGLTYTRETAWEFFLKAVSGNFRVVLVSSSSGAAFQDRCRQYPALTAHLSCCWYQHWSRERVIIHCNYRLSLTGVETLNHIQKENLAHLLATMHLAIRQLDGEEKGAGQYNHLTNTTYEKFVERFLSMYHQRQQKIQEEHTMVTGALEHINKENQLASKLQKQLEHELVVLEERKEGTVKLLSQIGQDKAIAEQQIKIVHKQMEKIQKLKKALPQYTLAHARAVYKTVAVVQDTKKIVQELDINSLGELRGMQKPDVDIEDLMASIIMILKSPSSDLTWSKGAKRQMANIERFLEELMQFDDSELPESTLNLVEPYLKKASFQPQNMQRKTNNLAAASLCKWVRGVVRYHRLMISKVKPLHTKVEETTAAVEEAEHRLATLENKKKALEMRLLDLAQSFEEATVDKNNQEDLSKKMGQQLETANKFREILGMEHKHCVQICRSLPQRLFAIPGAVAMAAAFASYLGAYDPKFRRVMLTIQWPMCLQERGVPLLIDAVDPMKGWIVEWAIHTNRTRSNTVTSSAHSNEEEVGNTPRDAVGDQPSQQQQQEEEQETAQQEAQEMGGEDDRGGEEEKEADEKQAVGGANETIMEEAETGTEMDNQEAVNEDREGLVQDMPRNEPPADDTGAYSPDLHTATESQYNYTVDNFPQISSSDFGRYVQALVKLLVGERTLQEWMTRGLCLQQMENLAIQKSSWQRPPFLIDPHMAGVRWLRRMIHRSKLTNIDMHTRFDPSIVVQVEKAILSGLPLLLVNCDERLDSMVMPLIHHANHGNEHSTAEDARLIKYCGRRLLAHQDFRVSMTTSLPRPTLSPAVASATTLVNYSPSPEGLREELLGRAFGRVAPQLQAERRRVLRAIQQHRATLQVLEEQLLQTLEGEVGSGDITAHTEYVSAIVDNKEQVYAKLLEAERILDTLENIREELLPVAKRGAMLFSVVSSLVGLQREYQFSLPFFLWMFDQAVGEDQAEEEDDDQGEDIDNTTEAGSHVSPVRPTGASASTRFTEVAPQQADSDAQDSGITQEGSEAPGSTGEDPAAATNRDMPSQEDSLQQRIMAQMAVPDLPDLPTPGVEYSNLSANQVKQLVDCLTQTVFQNVRQSLYEEHRLLFASMLCLNIQYETTELFSEEELALLLQGNPGLGNMELSLADFECDSPPPNFLTPDQWEDLMAVSVLPGPLDGLCVQFAQQPADWEAWYKTTNPEEEPLPYRPATAGEDQSRLVDAEGQTSAHSTPDLGSLTEFHQLILLRLLRPDRFPAAVAHYVRRHLTSVKPLASSVGSLLGSAQRLLGVLVLLPPTPAFGNSQLGSGMKMKAKPVDVLKTIAQSKNIPFNCITLGDGAESGVNIAIDTAADHDGWLVIEDLHLASDNLLAGLRHQLIRVGNTGGPLGLNPISRESESRFCVWLTSEPSSKLSDALLQSLRVVCWDNLTEQVLNAEDASAGAEVPSNDSSLDDLLKIAIVSALNAVTQQNWKKIQEMSTYIRGAAFGSCVIHGVLSARQMFGTRGLSRWYAFSTVQPNHAVEVILGSTVEGQGSKEIGVEELCTVLTEVVYGNTLTSAWDRLYLSALTHHVLLTTTSQSGSLTLGGVPLPTPPANVDPVDYARWFEEKWTEGVATVQALSLDEGIQKVVNKINGDEFLHHLDTLYELQHTGTATLEPANGPLDLTKAQTALDGVWERLPPLLDLGELPLQVVNEKERYTFPYHAPSLMSLLSVASAEMPQSIGYVLLQECHWFNSLLCHVRQMLHDLQAHLLGGERGMPPTLAKCARALQKELVPVTWVHPNRQPLGHTLHSWVTDILKRFSQLRTWIKEGKVPSSSQDPDRPSPPKGSLMSVWMGGLANPTAVITALRQEKSALEGCLISEIGIACDVSSSLEADTFEIAHEGGMYLRGVYLEGASWDLDNGCLAPAGSSLVKMPSIYIRPVRLGGSSPGPSASPSRPASSGSTNQRQPAEETEPASLKYSCPVFMNRSRQVAAFTLELPCPAPTDDWIMAGAALVLDPGAPEDGGKKWPKPSPRKREEPQPPMKDETQSDRTASVISKLSAAAYGHDPQGHTDARHSSQSQRSRQSFRSDQQHTPLLPASEQLLELPEQENGTEGGLEEDDEQEAGSKGAQEDLESQMTARSAHLERERHQHSAFDYRDMAGSSSEAGSDNVNQNADPSGGELENTQNQPVGGSKKGDSDNYSADDNRHGFDVADRRPEPEGHEDDAASNDGRSGISDGDRSGTKRDDDQDSLRSHSSASHDSYNSENFSDQEETEKREHQQALQETSRKSSVVSEGSQNSARSRTSAAASHSRQSQASARSNHTPSAASQKSTVAANQGAAYRSSSFGSLHQSLNDKKQRSTVAQSRTSLQSGKSNKSTSSKNSSIRNTQQSLKSVYSTTKASDNPPQNRSQISLQSAGLTNKEGSRKSSANSHRSSHGNREKPSSPAANSRSSRASVGREQASPLGSIKSQRLPTSEQAPQPPGSPSSNSQRSFQSDGRDSSSSPVSSKQTSRPPSQRSVRSGEDLQRSSPRQSPSNHFDNRINTDIQEAPGSRPQSNRSQTSIEDPAKLGDSERAYNENTDHEPQETSSSRPQSHSSHRSGGSAKRSTANVKEPELRESKDDQQTDKGFSLDPQEATEEPAANGEAEKQEIPDDDDFFGTGVTNKDEPQY</sequence>
<dbReference type="InterPro" id="IPR042219">
    <property type="entry name" value="AAA_lid_11_sf"/>
</dbReference>
<feature type="region of interest" description="Disordered" evidence="15">
    <location>
        <begin position="4306"/>
        <end position="4338"/>
    </location>
</feature>
<keyword evidence="13" id="KW-0966">Cell projection</keyword>
<keyword evidence="4" id="KW-0493">Microtubule</keyword>
<dbReference type="GO" id="GO:0045505">
    <property type="term" value="F:dynein intermediate chain binding"/>
    <property type="evidence" value="ECO:0007669"/>
    <property type="project" value="InterPro"/>
</dbReference>
<comment type="subcellular location">
    <subcellularLocation>
        <location evidence="1">Cytoplasm</location>
        <location evidence="1">Cytoskeleton</location>
        <location evidence="1">Cilium axoneme</location>
    </subcellularLocation>
</comment>
<feature type="compositionally biased region" description="Polar residues" evidence="15">
    <location>
        <begin position="5617"/>
        <end position="5636"/>
    </location>
</feature>
<evidence type="ECO:0000259" key="17">
    <source>
        <dbReference type="Pfam" id="PF08393"/>
    </source>
</evidence>
<dbReference type="GO" id="GO:0030286">
    <property type="term" value="C:dynein complex"/>
    <property type="evidence" value="ECO:0007669"/>
    <property type="project" value="UniProtKB-KW"/>
</dbReference>
<dbReference type="RefSeq" id="XP_022099208.1">
    <property type="nucleotide sequence ID" value="XM_022243516.1"/>
</dbReference>
<keyword evidence="8" id="KW-0243">Dynein</keyword>
<dbReference type="PANTHER" id="PTHR46961">
    <property type="entry name" value="DYNEIN HEAVY CHAIN 1, AXONEMAL-LIKE PROTEIN"/>
    <property type="match status" value="1"/>
</dbReference>
<feature type="compositionally biased region" description="Basic and acidic residues" evidence="15">
    <location>
        <begin position="5230"/>
        <end position="5246"/>
    </location>
</feature>
<feature type="region of interest" description="Disordered" evidence="15">
    <location>
        <begin position="3722"/>
        <end position="3741"/>
    </location>
</feature>
<dbReference type="InterPro" id="IPR043160">
    <property type="entry name" value="Dynein_C_barrel"/>
</dbReference>
<evidence type="ECO:0000256" key="9">
    <source>
        <dbReference type="ARBA" id="ARBA00023054"/>
    </source>
</evidence>
<feature type="compositionally biased region" description="Polar residues" evidence="15">
    <location>
        <begin position="5410"/>
        <end position="5424"/>
    </location>
</feature>
<evidence type="ECO:0000259" key="24">
    <source>
        <dbReference type="Pfam" id="PF18198"/>
    </source>
</evidence>
<feature type="compositionally biased region" description="Polar residues" evidence="15">
    <location>
        <begin position="5369"/>
        <end position="5384"/>
    </location>
</feature>
<dbReference type="GO" id="GO:0005524">
    <property type="term" value="F:ATP binding"/>
    <property type="evidence" value="ECO:0007669"/>
    <property type="project" value="UniProtKB-KW"/>
</dbReference>
<dbReference type="InterPro" id="IPR024317">
    <property type="entry name" value="Dynein_heavy_chain_D4_dom"/>
</dbReference>
<dbReference type="GO" id="GO:0031514">
    <property type="term" value="C:motile cilium"/>
    <property type="evidence" value="ECO:0007669"/>
    <property type="project" value="UniProtKB-ARBA"/>
</dbReference>
<dbReference type="Gene3D" id="1.10.287.2620">
    <property type="match status" value="1"/>
</dbReference>
<proteinExistence type="inferred from homology"/>
<feature type="compositionally biased region" description="Basic and acidic residues" evidence="15">
    <location>
        <begin position="5282"/>
        <end position="5308"/>
    </location>
</feature>
<dbReference type="Pfam" id="PF08393">
    <property type="entry name" value="DHC_N2"/>
    <property type="match status" value="2"/>
</dbReference>
<evidence type="ECO:0000256" key="7">
    <source>
        <dbReference type="ARBA" id="ARBA00022840"/>
    </source>
</evidence>
<feature type="compositionally biased region" description="Polar residues" evidence="15">
    <location>
        <begin position="1649"/>
        <end position="1705"/>
    </location>
</feature>
<dbReference type="Gene3D" id="1.20.1270.280">
    <property type="match status" value="1"/>
</dbReference>
<dbReference type="InterPro" id="IPR024743">
    <property type="entry name" value="Dynein_HC_stalk"/>
</dbReference>
<dbReference type="Pfam" id="PF18198">
    <property type="entry name" value="AAA_lid_11"/>
    <property type="match status" value="1"/>
</dbReference>
<feature type="compositionally biased region" description="Low complexity" evidence="15">
    <location>
        <begin position="5678"/>
        <end position="5693"/>
    </location>
</feature>
<dbReference type="InterPro" id="IPR026983">
    <property type="entry name" value="DHC"/>
</dbReference>
<feature type="region of interest" description="Disordered" evidence="15">
    <location>
        <begin position="5105"/>
        <end position="5760"/>
    </location>
</feature>
<feature type="region of interest" description="Disordered" evidence="15">
    <location>
        <begin position="1488"/>
        <end position="1560"/>
    </location>
</feature>
<dbReference type="InterPro" id="IPR042228">
    <property type="entry name" value="Dynein_linker_3"/>
</dbReference>
<dbReference type="GO" id="GO:0005874">
    <property type="term" value="C:microtubule"/>
    <property type="evidence" value="ECO:0007669"/>
    <property type="project" value="UniProtKB-KW"/>
</dbReference>
<feature type="coiled-coil region" evidence="14">
    <location>
        <begin position="962"/>
        <end position="996"/>
    </location>
</feature>
<dbReference type="Gene3D" id="1.20.920.30">
    <property type="match status" value="1"/>
</dbReference>
<dbReference type="InterPro" id="IPR013594">
    <property type="entry name" value="Dynein_heavy_tail"/>
</dbReference>
<dbReference type="GO" id="GO:0007018">
    <property type="term" value="P:microtubule-based movement"/>
    <property type="evidence" value="ECO:0007669"/>
    <property type="project" value="InterPro"/>
</dbReference>
<dbReference type="InterPro" id="IPR041466">
    <property type="entry name" value="Dynein_AAA5_ext"/>
</dbReference>
<feature type="compositionally biased region" description="Polar residues" evidence="15">
    <location>
        <begin position="5477"/>
        <end position="5508"/>
    </location>
</feature>
<feature type="compositionally biased region" description="Basic and acidic residues" evidence="15">
    <location>
        <begin position="5121"/>
        <end position="5136"/>
    </location>
</feature>
<evidence type="ECO:0000259" key="18">
    <source>
        <dbReference type="Pfam" id="PF12774"/>
    </source>
</evidence>
<evidence type="ECO:0000256" key="1">
    <source>
        <dbReference type="ARBA" id="ARBA00004430"/>
    </source>
</evidence>
<dbReference type="OrthoDB" id="10251809at2759"/>
<dbReference type="Gene3D" id="3.40.50.300">
    <property type="entry name" value="P-loop containing nucleotide triphosphate hydrolases"/>
    <property type="match status" value="5"/>
</dbReference>
<dbReference type="SUPFAM" id="SSF52540">
    <property type="entry name" value="P-loop containing nucleoside triphosphate hydrolases"/>
    <property type="match status" value="1"/>
</dbReference>
<feature type="domain" description="Dynein heavy chain tail" evidence="16">
    <location>
        <begin position="67"/>
        <end position="438"/>
    </location>
</feature>
<dbReference type="Pfam" id="PF12780">
    <property type="entry name" value="AAA_8"/>
    <property type="match status" value="1"/>
</dbReference>
<keyword evidence="12" id="KW-0206">Cytoskeleton</keyword>
<feature type="region of interest" description="Disordered" evidence="15">
    <location>
        <begin position="5030"/>
        <end position="5062"/>
    </location>
</feature>
<dbReference type="InterPro" id="IPR041658">
    <property type="entry name" value="AAA_lid_11"/>
</dbReference>
<dbReference type="InterPro" id="IPR043157">
    <property type="entry name" value="Dynein_AAA1S"/>
</dbReference>
<dbReference type="GeneID" id="110983882"/>
<feature type="coiled-coil region" evidence="14">
    <location>
        <begin position="3472"/>
        <end position="3506"/>
    </location>
</feature>
<reference evidence="27" key="1">
    <citation type="submission" date="2025-08" db="UniProtKB">
        <authorList>
            <consortium name="RefSeq"/>
        </authorList>
    </citation>
    <scope>IDENTIFICATION</scope>
</reference>
<feature type="region of interest" description="Disordered" evidence="15">
    <location>
        <begin position="3623"/>
        <end position="3695"/>
    </location>
</feature>
<dbReference type="Pfam" id="PF18199">
    <property type="entry name" value="Dynein_C"/>
    <property type="match status" value="1"/>
</dbReference>
<feature type="domain" description="Dynein heavy chain linker" evidence="17">
    <location>
        <begin position="1244"/>
        <end position="1487"/>
    </location>
</feature>
<dbReference type="Pfam" id="PF12775">
    <property type="entry name" value="AAA_7"/>
    <property type="match status" value="1"/>
</dbReference>